<dbReference type="Gene3D" id="1.25.10.10">
    <property type="entry name" value="Leucine-rich Repeat Variant"/>
    <property type="match status" value="1"/>
</dbReference>
<dbReference type="InterPro" id="IPR051177">
    <property type="entry name" value="CIK-Related_Protein"/>
</dbReference>
<evidence type="ECO:0000256" key="5">
    <source>
        <dbReference type="SAM" id="MobiDB-lite"/>
    </source>
</evidence>
<dbReference type="SUPFAM" id="SSF56112">
    <property type="entry name" value="Protein kinase-like (PK-like)"/>
    <property type="match status" value="1"/>
</dbReference>
<dbReference type="GO" id="GO:0004672">
    <property type="term" value="F:protein kinase activity"/>
    <property type="evidence" value="ECO:0007669"/>
    <property type="project" value="InterPro"/>
</dbReference>
<dbReference type="InParanoid" id="A0A6P8IQC7"/>
<protein>
    <recommendedName>
        <fullName evidence="2">N-terminal kinase-like protein</fullName>
    </recommendedName>
    <alternativeName>
        <fullName evidence="3">SCY1-like protein 1</fullName>
    </alternativeName>
</protein>
<feature type="compositionally biased region" description="Low complexity" evidence="5">
    <location>
        <begin position="847"/>
        <end position="863"/>
    </location>
</feature>
<dbReference type="GeneID" id="116303813"/>
<dbReference type="KEGG" id="aten:116303813"/>
<feature type="region of interest" description="Disordered" evidence="5">
    <location>
        <begin position="584"/>
        <end position="900"/>
    </location>
</feature>
<dbReference type="PANTHER" id="PTHR12984">
    <property type="entry name" value="SCY1-RELATED S/T PROTEIN KINASE-LIKE"/>
    <property type="match status" value="1"/>
</dbReference>
<dbReference type="Proteomes" id="UP000515163">
    <property type="component" value="Unplaced"/>
</dbReference>
<dbReference type="GO" id="GO:0005524">
    <property type="term" value="F:ATP binding"/>
    <property type="evidence" value="ECO:0007669"/>
    <property type="project" value="InterPro"/>
</dbReference>
<dbReference type="Gene3D" id="1.10.510.10">
    <property type="entry name" value="Transferase(Phosphotransferase) domain 1"/>
    <property type="match status" value="1"/>
</dbReference>
<dbReference type="FunCoup" id="A0A6P8IQC7">
    <property type="interactions" value="3090"/>
</dbReference>
<dbReference type="InterPro" id="IPR011989">
    <property type="entry name" value="ARM-like"/>
</dbReference>
<evidence type="ECO:0000256" key="1">
    <source>
        <dbReference type="ARBA" id="ARBA00038349"/>
    </source>
</evidence>
<evidence type="ECO:0000256" key="2">
    <source>
        <dbReference type="ARBA" id="ARBA00040972"/>
    </source>
</evidence>
<dbReference type="InterPro" id="IPR016024">
    <property type="entry name" value="ARM-type_fold"/>
</dbReference>
<dbReference type="PROSITE" id="PS50011">
    <property type="entry name" value="PROTEIN_KINASE_DOM"/>
    <property type="match status" value="1"/>
</dbReference>
<dbReference type="SUPFAM" id="SSF48371">
    <property type="entry name" value="ARM repeat"/>
    <property type="match status" value="1"/>
</dbReference>
<name>A0A6P8IQC7_ACTTE</name>
<feature type="compositionally biased region" description="Polar residues" evidence="5">
    <location>
        <begin position="763"/>
        <end position="786"/>
    </location>
</feature>
<comment type="function">
    <text evidence="4">Regulates COPI-mediated retrograde protein traffic at the interface between the Golgi apparatus and the endoplasmic reticulum. Involved in the maintenance of the Golgi apparatus morphology.</text>
</comment>
<feature type="compositionally biased region" description="Low complexity" evidence="5">
    <location>
        <begin position="626"/>
        <end position="638"/>
    </location>
</feature>
<organism evidence="7 8">
    <name type="scientific">Actinia tenebrosa</name>
    <name type="common">Australian red waratah sea anemone</name>
    <dbReference type="NCBI Taxonomy" id="6105"/>
    <lineage>
        <taxon>Eukaryota</taxon>
        <taxon>Metazoa</taxon>
        <taxon>Cnidaria</taxon>
        <taxon>Anthozoa</taxon>
        <taxon>Hexacorallia</taxon>
        <taxon>Actiniaria</taxon>
        <taxon>Actiniidae</taxon>
        <taxon>Actinia</taxon>
    </lineage>
</organism>
<evidence type="ECO:0000256" key="3">
    <source>
        <dbReference type="ARBA" id="ARBA00042347"/>
    </source>
</evidence>
<feature type="compositionally biased region" description="Low complexity" evidence="5">
    <location>
        <begin position="803"/>
        <end position="813"/>
    </location>
</feature>
<feature type="domain" description="Protein kinase" evidence="6">
    <location>
        <begin position="5"/>
        <end position="316"/>
    </location>
</feature>
<comment type="similarity">
    <text evidence="1">Belongs to the protein kinase superfamily.</text>
</comment>
<reference evidence="8" key="1">
    <citation type="submission" date="2025-08" db="UniProtKB">
        <authorList>
            <consortium name="RefSeq"/>
        </authorList>
    </citation>
    <scope>IDENTIFICATION</scope>
    <source>
        <tissue evidence="8">Tentacle</tissue>
    </source>
</reference>
<dbReference type="SMART" id="SM00220">
    <property type="entry name" value="S_TKc"/>
    <property type="match status" value="1"/>
</dbReference>
<proteinExistence type="inferred from homology"/>
<dbReference type="Gene3D" id="3.30.200.20">
    <property type="entry name" value="Phosphorylase Kinase, domain 1"/>
    <property type="match status" value="1"/>
</dbReference>
<dbReference type="PANTHER" id="PTHR12984:SF3">
    <property type="entry name" value="N-TERMINAL KINASE-LIKE PROTEIN"/>
    <property type="match status" value="1"/>
</dbReference>
<dbReference type="RefSeq" id="XP_031569276.1">
    <property type="nucleotide sequence ID" value="XM_031713416.1"/>
</dbReference>
<dbReference type="InterPro" id="IPR011009">
    <property type="entry name" value="Kinase-like_dom_sf"/>
</dbReference>
<feature type="compositionally biased region" description="Acidic residues" evidence="5">
    <location>
        <begin position="646"/>
        <end position="657"/>
    </location>
</feature>
<gene>
    <name evidence="8" type="primary">LOC116303813</name>
</gene>
<dbReference type="Pfam" id="PF00069">
    <property type="entry name" value="Pkinase"/>
    <property type="match status" value="1"/>
</dbReference>
<feature type="compositionally biased region" description="Basic and acidic residues" evidence="5">
    <location>
        <begin position="872"/>
        <end position="886"/>
    </location>
</feature>
<evidence type="ECO:0000313" key="7">
    <source>
        <dbReference type="Proteomes" id="UP000515163"/>
    </source>
</evidence>
<accession>A0A6P8IQC7</accession>
<dbReference type="InterPro" id="IPR000719">
    <property type="entry name" value="Prot_kinase_dom"/>
</dbReference>
<evidence type="ECO:0000259" key="6">
    <source>
        <dbReference type="PROSITE" id="PS50011"/>
    </source>
</evidence>
<evidence type="ECO:0000256" key="4">
    <source>
        <dbReference type="ARBA" id="ARBA00056114"/>
    </source>
</evidence>
<evidence type="ECO:0000313" key="8">
    <source>
        <dbReference type="RefSeq" id="XP_031569276.1"/>
    </source>
</evidence>
<keyword evidence="7" id="KW-1185">Reference proteome</keyword>
<feature type="compositionally biased region" description="Acidic residues" evidence="5">
    <location>
        <begin position="693"/>
        <end position="711"/>
    </location>
</feature>
<dbReference type="OrthoDB" id="447103at2759"/>
<sequence length="900" mass="98774">MQGLWSLIGKMGTAAQSFPYEIGEKIESSDSKCPWSIHHGKKKATGDPVTVFALDVKASSENKVKLAKSSLKRLKTLRHPNVVTYVDSLETDTLIYLVTEPVVPLEVYLSKDEGTKSDLAISWGIHQIAAGLSFLINDCNLQHGNVSMSSVYVDIAGEWKLGGVEYVQPLEPPPGAEEANVTLLPALQVYDPPEGRKYTKTNKRLNKWSADMWGLGCLIWEIFNGSLSRSASLKSIGKIPKSLVPHYGELVSANPKMRPNPTKFIENCRSQGHYLKNDFVDANLFLRELQIKDPKEQKVFFSSLSSSVDSFPEPFCKHRILPQLINAFGFGAAGSAVLGPLFKVGKLLEAEEYQIKIVPCVVKLFSSTDRATRIQLLQQLDQFVEHLKPQIVDEQIFPHVALGFGDSVPAMREQTVKAMLLLASKLSDKTINNLLLKHFAKLQMDQEAGIRTNTTVCLGKIACHLSDATRQKVLVSAFLRPLRDPFPPARTAGIMAFCTTNTYYSLKDCAMKILPALCLLTMDPERKVRDQAFKAIKLFLGKLEKASEDPESFINKTAAEQTAEDAGSSWTGWAMTSLTSKLYKGGPAPTAGANESSTPPPPAATEKNPPKSKGPEQARGNPAQPPKKSSQKSTPSKTNQGKVNDDFDEGWDDDWGDSQEPGGIINELRNDLMAVKQECQSLQESTSHKEPGYEDEQEAEDSGSDYDDWNNDDWSSINQTKAPQSTEEESPAFTRDGGKSASHFFTEASKSDDNAFDNDPFSALSNTNFKKSGQTSRSNEQTTGSSEGDWGLDDWGSFDEVPSSKPSKSTKGKGTVGDSRVAEGWCTTDEPVKTTSGGPGWDEWNDGWDSSNMSGDSSGMSKAELAKKKREERKQQRLQALKEKKAAGRGPSKLGAVKMQ</sequence>
<dbReference type="AlphaFoldDB" id="A0A6P8IQC7"/>